<evidence type="ECO:0000256" key="2">
    <source>
        <dbReference type="ARBA" id="ARBA00023015"/>
    </source>
</evidence>
<dbReference type="GO" id="GO:0000978">
    <property type="term" value="F:RNA polymerase II cis-regulatory region sequence-specific DNA binding"/>
    <property type="evidence" value="ECO:0007669"/>
    <property type="project" value="TreeGrafter"/>
</dbReference>
<feature type="region of interest" description="Disordered" evidence="5">
    <location>
        <begin position="1"/>
        <end position="28"/>
    </location>
</feature>
<feature type="region of interest" description="Disordered" evidence="5">
    <location>
        <begin position="736"/>
        <end position="759"/>
    </location>
</feature>
<accession>A0A4Z0YZ66</accession>
<evidence type="ECO:0000256" key="3">
    <source>
        <dbReference type="ARBA" id="ARBA00023163"/>
    </source>
</evidence>
<keyword evidence="3" id="KW-0804">Transcription</keyword>
<dbReference type="InterPro" id="IPR007219">
    <property type="entry name" value="XnlR_reg_dom"/>
</dbReference>
<proteinExistence type="predicted"/>
<evidence type="ECO:0000256" key="4">
    <source>
        <dbReference type="ARBA" id="ARBA00023242"/>
    </source>
</evidence>
<evidence type="ECO:0000256" key="5">
    <source>
        <dbReference type="SAM" id="MobiDB-lite"/>
    </source>
</evidence>
<keyword evidence="8" id="KW-1185">Reference proteome</keyword>
<dbReference type="GO" id="GO:0006351">
    <property type="term" value="P:DNA-templated transcription"/>
    <property type="evidence" value="ECO:0007669"/>
    <property type="project" value="InterPro"/>
</dbReference>
<dbReference type="SUPFAM" id="SSF57701">
    <property type="entry name" value="Zn2/Cys6 DNA-binding domain"/>
    <property type="match status" value="1"/>
</dbReference>
<dbReference type="EMBL" id="SKBN01000059">
    <property type="protein sequence ID" value="TGJ84771.1"/>
    <property type="molecule type" value="Genomic_DNA"/>
</dbReference>
<evidence type="ECO:0000313" key="7">
    <source>
        <dbReference type="EMBL" id="TGJ84771.1"/>
    </source>
</evidence>
<feature type="domain" description="Zn(2)-C6 fungal-type" evidence="6">
    <location>
        <begin position="36"/>
        <end position="63"/>
    </location>
</feature>
<dbReference type="Pfam" id="PF00172">
    <property type="entry name" value="Zn_clus"/>
    <property type="match status" value="1"/>
</dbReference>
<dbReference type="CDD" id="cd12148">
    <property type="entry name" value="fungal_TF_MHR"/>
    <property type="match status" value="1"/>
</dbReference>
<dbReference type="Gene3D" id="4.10.240.10">
    <property type="entry name" value="Zn(2)-C6 fungal-type DNA-binding domain"/>
    <property type="match status" value="1"/>
</dbReference>
<keyword evidence="2" id="KW-0805">Transcription regulation</keyword>
<name>A0A4Z0YZ66_9PEZI</name>
<evidence type="ECO:0000259" key="6">
    <source>
        <dbReference type="PROSITE" id="PS50048"/>
    </source>
</evidence>
<gene>
    <name evidence="7" type="ORF">E0Z10_g3957</name>
</gene>
<dbReference type="GO" id="GO:0000435">
    <property type="term" value="P:positive regulation of transcription from RNA polymerase II promoter by galactose"/>
    <property type="evidence" value="ECO:0007669"/>
    <property type="project" value="TreeGrafter"/>
</dbReference>
<dbReference type="SMART" id="SM00066">
    <property type="entry name" value="GAL4"/>
    <property type="match status" value="1"/>
</dbReference>
<dbReference type="Pfam" id="PF04082">
    <property type="entry name" value="Fungal_trans"/>
    <property type="match status" value="1"/>
</dbReference>
<organism evidence="7 8">
    <name type="scientific">Xylaria hypoxylon</name>
    <dbReference type="NCBI Taxonomy" id="37992"/>
    <lineage>
        <taxon>Eukaryota</taxon>
        <taxon>Fungi</taxon>
        <taxon>Dikarya</taxon>
        <taxon>Ascomycota</taxon>
        <taxon>Pezizomycotina</taxon>
        <taxon>Sordariomycetes</taxon>
        <taxon>Xylariomycetidae</taxon>
        <taxon>Xylariales</taxon>
        <taxon>Xylariaceae</taxon>
        <taxon>Xylaria</taxon>
    </lineage>
</organism>
<dbReference type="GO" id="GO:0008270">
    <property type="term" value="F:zinc ion binding"/>
    <property type="evidence" value="ECO:0007669"/>
    <property type="project" value="InterPro"/>
</dbReference>
<dbReference type="PANTHER" id="PTHR47424:SF12">
    <property type="entry name" value="TRANSCRIPTION FACTOR ASQA"/>
    <property type="match status" value="1"/>
</dbReference>
<sequence>MFATLDLKQGIVPRTTNRDDGSGTTSRRRRSVVRRACDWCKLMRIKCDSHRPCSNCQQAGRECGMTGGKQFRSITEAVKEIDTLRAQVREFESTKKQLEDSKSESQSPASPSRRASLFDSYGSRPSASRNGVRVNSVLYGVASLPFFLKRMRDSVLKTRQRSQVDIEISTCASGARSPPEVIQAYLHKNYLPPAQEIHFLDLFWQSHYFSYPVLNEAHFRKEFKSLVDESNPGAPRKASPLVDIVLALCIQLGNFRLRQTSDPQADNGSLPEFPPLAGFQYYQRCQDAIDQTIDSPSITTVHCYIFSIVYLCEAGLLNRAQVVTGKAIMTSMMLGLHNEPPSTDSEPQQEVARRTWWSVYILDAKLSMEVGQPPMIDHSLPTCRLPSDSPETARWLAPHYPYDENCPTWLGFQTQTLRLLYAVRTARCEFYTKYDILVGDNSYDDFARNGNIREECARVLADQMKSLDVWTQQVPQGYYVLRKDAGRPFLTDRAPLDLSQNRDVLIHCQRQRLLLELQYHYYCMSLYRPFICFASTCEAPTPLSDSKAVASLNHAMALTSMIHSGLTLSSALFGLYDVFRWQKDALFTTIGYAYTFPVSHSTAGVRKTIEMAITNLALYCDTLPEAGPVVAVARTLADDVEAVISGFYSTSSWPSSVAPSRSRTPPNQRTTHGLPGPIDLPFTSGQDISMIPTTSPLSNGELLDFDFMLEPSHIHANWEAMDELWSSLVDPNGGPQVDPWSGTTMGGTTMGDLPMERSR</sequence>
<keyword evidence="4" id="KW-0539">Nucleus</keyword>
<dbReference type="Proteomes" id="UP000297716">
    <property type="component" value="Unassembled WGS sequence"/>
</dbReference>
<feature type="compositionally biased region" description="Low complexity" evidence="5">
    <location>
        <begin position="104"/>
        <end position="115"/>
    </location>
</feature>
<dbReference type="AlphaFoldDB" id="A0A4Z0YZ66"/>
<dbReference type="PROSITE" id="PS50048">
    <property type="entry name" value="ZN2_CY6_FUNGAL_2"/>
    <property type="match status" value="1"/>
</dbReference>
<feature type="region of interest" description="Disordered" evidence="5">
    <location>
        <begin position="651"/>
        <end position="677"/>
    </location>
</feature>
<dbReference type="PROSITE" id="PS00463">
    <property type="entry name" value="ZN2_CY6_FUNGAL_1"/>
    <property type="match status" value="1"/>
</dbReference>
<comment type="caution">
    <text evidence="7">The sequence shown here is derived from an EMBL/GenBank/DDBJ whole genome shotgun (WGS) entry which is preliminary data.</text>
</comment>
<dbReference type="InterPro" id="IPR036864">
    <property type="entry name" value="Zn2-C6_fun-type_DNA-bd_sf"/>
</dbReference>
<evidence type="ECO:0000313" key="8">
    <source>
        <dbReference type="Proteomes" id="UP000297716"/>
    </source>
</evidence>
<dbReference type="PANTHER" id="PTHR47424">
    <property type="entry name" value="REGULATORY PROTEIN GAL4"/>
    <property type="match status" value="1"/>
</dbReference>
<dbReference type="GO" id="GO:0005634">
    <property type="term" value="C:nucleus"/>
    <property type="evidence" value="ECO:0007669"/>
    <property type="project" value="TreeGrafter"/>
</dbReference>
<dbReference type="GO" id="GO:0000981">
    <property type="term" value="F:DNA-binding transcription factor activity, RNA polymerase II-specific"/>
    <property type="evidence" value="ECO:0007669"/>
    <property type="project" value="InterPro"/>
</dbReference>
<reference evidence="7 8" key="1">
    <citation type="submission" date="2019-03" db="EMBL/GenBank/DDBJ databases">
        <title>Draft genome sequence of Xylaria hypoxylon DSM 108379, a ubiquitous saprotrophic-parasitic fungi on hardwood.</title>
        <authorList>
            <person name="Buettner E."/>
            <person name="Leonhardt S."/>
            <person name="Gebauer A.M."/>
            <person name="Liers C."/>
            <person name="Hofrichter M."/>
            <person name="Kellner H."/>
        </authorList>
    </citation>
    <scope>NUCLEOTIDE SEQUENCE [LARGE SCALE GENOMIC DNA]</scope>
    <source>
        <strain evidence="7 8">DSM 108379</strain>
    </source>
</reference>
<dbReference type="OrthoDB" id="2283488at2759"/>
<feature type="compositionally biased region" description="Low complexity" evidence="5">
    <location>
        <begin position="651"/>
        <end position="663"/>
    </location>
</feature>
<dbReference type="InterPro" id="IPR001138">
    <property type="entry name" value="Zn2Cys6_DnaBD"/>
</dbReference>
<dbReference type="SMART" id="SM00906">
    <property type="entry name" value="Fungal_trans"/>
    <property type="match status" value="1"/>
</dbReference>
<protein>
    <recommendedName>
        <fullName evidence="6">Zn(2)-C6 fungal-type domain-containing protein</fullName>
    </recommendedName>
</protein>
<evidence type="ECO:0000256" key="1">
    <source>
        <dbReference type="ARBA" id="ARBA00022723"/>
    </source>
</evidence>
<dbReference type="CDD" id="cd00067">
    <property type="entry name" value="GAL4"/>
    <property type="match status" value="1"/>
</dbReference>
<keyword evidence="1" id="KW-0479">Metal-binding</keyword>
<feature type="region of interest" description="Disordered" evidence="5">
    <location>
        <begin position="92"/>
        <end position="128"/>
    </location>
</feature>
<feature type="compositionally biased region" description="Basic and acidic residues" evidence="5">
    <location>
        <begin position="92"/>
        <end position="103"/>
    </location>
</feature>
<dbReference type="InterPro" id="IPR051127">
    <property type="entry name" value="Fungal_SecMet_Regulators"/>
</dbReference>